<dbReference type="PANTHER" id="PTHR14136:SF17">
    <property type="entry name" value="BTB_POZ DOMAIN-CONTAINING PROTEIN KCTD9"/>
    <property type="match status" value="1"/>
</dbReference>
<dbReference type="InterPro" id="IPR001646">
    <property type="entry name" value="5peptide_repeat"/>
</dbReference>
<evidence type="ECO:0000313" key="1">
    <source>
        <dbReference type="EMBL" id="BAY59081.1"/>
    </source>
</evidence>
<gene>
    <name evidence="1" type="ORF">NIES2135_59570</name>
</gene>
<reference evidence="1 2" key="1">
    <citation type="submission" date="2017-06" db="EMBL/GenBank/DDBJ databases">
        <title>Genome sequencing of cyanobaciteial culture collection at National Institute for Environmental Studies (NIES).</title>
        <authorList>
            <person name="Hirose Y."/>
            <person name="Shimura Y."/>
            <person name="Fujisawa T."/>
            <person name="Nakamura Y."/>
            <person name="Kawachi M."/>
        </authorList>
    </citation>
    <scope>NUCLEOTIDE SEQUENCE [LARGE SCALE GENOMIC DNA]</scope>
    <source>
        <strain evidence="1 2">NIES-2135</strain>
    </source>
</reference>
<dbReference type="SUPFAM" id="SSF141571">
    <property type="entry name" value="Pentapeptide repeat-like"/>
    <property type="match status" value="2"/>
</dbReference>
<dbReference type="AlphaFoldDB" id="A0A1Z4JQN7"/>
<dbReference type="PANTHER" id="PTHR14136">
    <property type="entry name" value="BTB_POZ DOMAIN-CONTAINING PROTEIN KCTD9"/>
    <property type="match status" value="1"/>
</dbReference>
<evidence type="ECO:0000313" key="2">
    <source>
        <dbReference type="Proteomes" id="UP000217895"/>
    </source>
</evidence>
<dbReference type="InterPro" id="IPR051082">
    <property type="entry name" value="Pentapeptide-BTB/POZ_domain"/>
</dbReference>
<dbReference type="Proteomes" id="UP000217895">
    <property type="component" value="Chromosome"/>
</dbReference>
<accession>A0A1Z4JQN7</accession>
<protein>
    <submittedName>
        <fullName evidence="1">Pentapeptide repeat protein</fullName>
    </submittedName>
</protein>
<keyword evidence="2" id="KW-1185">Reference proteome</keyword>
<proteinExistence type="predicted"/>
<name>A0A1Z4JQN7_LEPBY</name>
<dbReference type="Pfam" id="PF00805">
    <property type="entry name" value="Pentapeptide"/>
    <property type="match status" value="5"/>
</dbReference>
<dbReference type="EMBL" id="AP018203">
    <property type="protein sequence ID" value="BAY59081.1"/>
    <property type="molecule type" value="Genomic_DNA"/>
</dbReference>
<dbReference type="Gene3D" id="2.160.20.80">
    <property type="entry name" value="E3 ubiquitin-protein ligase SopA"/>
    <property type="match status" value="3"/>
</dbReference>
<sequence length="494" mass="54181">MNVEELLEQYAADQREFSGLNLSGVNLPGVNLSRSTFAQANFNAAKLTNSDFSNSSCEYAKFHGAKLTLSDFSHANLQHADLSHAELTRADFSAGDLRSANLSYADLRDAKLRGSNLNAANLSRADLRYANLISATLQGANLTNSELSSTDLSGADLRWAELRQATLNRANLQGANLRGANLRWADLSGANLRWADLTGAKLSGANLTGADLSHAILLDATLVHVDLSRSNLAHVDWAGADLSGSNLTGAKLYAVSPFGVKTAGATCRWIDLSQNGDQSQIYQFISENLSEYFHESPPIVELVIDDRLSSDAHCALAVAYQQLARQKNAIVPPQIEVHKRRTILRFALDRDEDLFSTAFIAILPFTDAKVAQSNLLHLLKSVPLQEIDDSIGIQAFQVLVTVLSDSIQKIDRSKLVQAIPTAIQKIRFFQAPTRLMLSNSAQRSLAIYENPLFGKRRIQYSPEAELPFLNQPISFVLPSQSEVIEFLQGFQARR</sequence>
<organism evidence="1 2">
    <name type="scientific">Leptolyngbya boryana NIES-2135</name>
    <dbReference type="NCBI Taxonomy" id="1973484"/>
    <lineage>
        <taxon>Bacteria</taxon>
        <taxon>Bacillati</taxon>
        <taxon>Cyanobacteriota</taxon>
        <taxon>Cyanophyceae</taxon>
        <taxon>Leptolyngbyales</taxon>
        <taxon>Leptolyngbyaceae</taxon>
        <taxon>Leptolyngbya group</taxon>
        <taxon>Leptolyngbya</taxon>
    </lineage>
</organism>